<reference evidence="1" key="1">
    <citation type="submission" date="2020-05" db="EMBL/GenBank/DDBJ databases">
        <title>Large-scale comparative analyses of tick genomes elucidate their genetic diversity and vector capacities.</title>
        <authorList>
            <person name="Jia N."/>
            <person name="Wang J."/>
            <person name="Shi W."/>
            <person name="Du L."/>
            <person name="Sun Y."/>
            <person name="Zhan W."/>
            <person name="Jiang J."/>
            <person name="Wang Q."/>
            <person name="Zhang B."/>
            <person name="Ji P."/>
            <person name="Sakyi L.B."/>
            <person name="Cui X."/>
            <person name="Yuan T."/>
            <person name="Jiang B."/>
            <person name="Yang W."/>
            <person name="Lam T.T.-Y."/>
            <person name="Chang Q."/>
            <person name="Ding S."/>
            <person name="Wang X."/>
            <person name="Zhu J."/>
            <person name="Ruan X."/>
            <person name="Zhao L."/>
            <person name="Wei J."/>
            <person name="Que T."/>
            <person name="Du C."/>
            <person name="Cheng J."/>
            <person name="Dai P."/>
            <person name="Han X."/>
            <person name="Huang E."/>
            <person name="Gao Y."/>
            <person name="Liu J."/>
            <person name="Shao H."/>
            <person name="Ye R."/>
            <person name="Li L."/>
            <person name="Wei W."/>
            <person name="Wang X."/>
            <person name="Wang C."/>
            <person name="Yang T."/>
            <person name="Huo Q."/>
            <person name="Li W."/>
            <person name="Guo W."/>
            <person name="Chen H."/>
            <person name="Zhou L."/>
            <person name="Ni X."/>
            <person name="Tian J."/>
            <person name="Zhou Y."/>
            <person name="Sheng Y."/>
            <person name="Liu T."/>
            <person name="Pan Y."/>
            <person name="Xia L."/>
            <person name="Li J."/>
            <person name="Zhao F."/>
            <person name="Cao W."/>
        </authorList>
    </citation>
    <scope>NUCLEOTIDE SEQUENCE</scope>
    <source>
        <strain evidence="1">Dsil-2018</strain>
    </source>
</reference>
<keyword evidence="2" id="KW-1185">Reference proteome</keyword>
<gene>
    <name evidence="1" type="ORF">HPB49_021949</name>
</gene>
<protein>
    <submittedName>
        <fullName evidence="1">Uncharacterized protein</fullName>
    </submittedName>
</protein>
<name>A0ACB8DRE7_DERSI</name>
<comment type="caution">
    <text evidence="1">The sequence shown here is derived from an EMBL/GenBank/DDBJ whole genome shotgun (WGS) entry which is preliminary data.</text>
</comment>
<evidence type="ECO:0000313" key="1">
    <source>
        <dbReference type="EMBL" id="KAH7974944.1"/>
    </source>
</evidence>
<sequence length="322" mass="33466">MPRIETALLECKNSISVVHSAALDWTFEEAPGFSRAPPGNMLATPESPPMSSSMVLREAQRIVQNLEELASTPLVDTRQITLVNFTLQSPELDTSGALRRKLFEEEEAPEHGDTSAGSLLNFAEEHLGAISLGTSTPLVLSPSTPAFGASFTVDTAGGAGLEVCAIQATSPCTLPCPTDIPTTECKVAGPGTLVPRLLPGGSADVPSSPDLVTHDEALELCQAGEGAANVAADDAPAANNETYVQGSDCEADSSSHHAGDAKPDSNLDSALGQGRHHRDHGSQLFVAPAVYQRYSTGPQESPIATPRASATSCRAAVDDDQA</sequence>
<dbReference type="EMBL" id="CM023479">
    <property type="protein sequence ID" value="KAH7974944.1"/>
    <property type="molecule type" value="Genomic_DNA"/>
</dbReference>
<proteinExistence type="predicted"/>
<dbReference type="Proteomes" id="UP000821865">
    <property type="component" value="Chromosome 10"/>
</dbReference>
<evidence type="ECO:0000313" key="2">
    <source>
        <dbReference type="Proteomes" id="UP000821865"/>
    </source>
</evidence>
<organism evidence="1 2">
    <name type="scientific">Dermacentor silvarum</name>
    <name type="common">Tick</name>
    <dbReference type="NCBI Taxonomy" id="543639"/>
    <lineage>
        <taxon>Eukaryota</taxon>
        <taxon>Metazoa</taxon>
        <taxon>Ecdysozoa</taxon>
        <taxon>Arthropoda</taxon>
        <taxon>Chelicerata</taxon>
        <taxon>Arachnida</taxon>
        <taxon>Acari</taxon>
        <taxon>Parasitiformes</taxon>
        <taxon>Ixodida</taxon>
        <taxon>Ixodoidea</taxon>
        <taxon>Ixodidae</taxon>
        <taxon>Rhipicephalinae</taxon>
        <taxon>Dermacentor</taxon>
    </lineage>
</organism>
<accession>A0ACB8DRE7</accession>